<feature type="compositionally biased region" description="Pro residues" evidence="1">
    <location>
        <begin position="169"/>
        <end position="182"/>
    </location>
</feature>
<feature type="compositionally biased region" description="Polar residues" evidence="1">
    <location>
        <begin position="1"/>
        <end position="11"/>
    </location>
</feature>
<accession>A0A5E4B323</accession>
<name>A0A5E4B323_MARMO</name>
<keyword evidence="3" id="KW-1185">Reference proteome</keyword>
<feature type="compositionally biased region" description="Gly residues" evidence="1">
    <location>
        <begin position="265"/>
        <end position="276"/>
    </location>
</feature>
<evidence type="ECO:0000256" key="1">
    <source>
        <dbReference type="SAM" id="MobiDB-lite"/>
    </source>
</evidence>
<protein>
    <submittedName>
        <fullName evidence="2">Uncharacterized protein</fullName>
    </submittedName>
</protein>
<organism evidence="2 3">
    <name type="scientific">Marmota monax</name>
    <name type="common">Woodchuck</name>
    <dbReference type="NCBI Taxonomy" id="9995"/>
    <lineage>
        <taxon>Eukaryota</taxon>
        <taxon>Metazoa</taxon>
        <taxon>Chordata</taxon>
        <taxon>Craniata</taxon>
        <taxon>Vertebrata</taxon>
        <taxon>Euteleostomi</taxon>
        <taxon>Mammalia</taxon>
        <taxon>Eutheria</taxon>
        <taxon>Euarchontoglires</taxon>
        <taxon>Glires</taxon>
        <taxon>Rodentia</taxon>
        <taxon>Sciuromorpha</taxon>
        <taxon>Sciuridae</taxon>
        <taxon>Xerinae</taxon>
        <taxon>Marmotini</taxon>
        <taxon>Marmota</taxon>
    </lineage>
</organism>
<dbReference type="AlphaFoldDB" id="A0A5E4B323"/>
<feature type="compositionally biased region" description="Pro residues" evidence="1">
    <location>
        <begin position="18"/>
        <end position="43"/>
    </location>
</feature>
<sequence>AEGSPNSSWSSPRFTPATRPPPPSHEPPPNPARAPGAPAPRAHPPAALLLPPAPQLPHAPLRSAALTRSRIRRRLHQSRAGGSPEQPPLPLRQALRVPSRPALLPSAPGSPFPTLFPPPLSFLPLRSLSGCSPCPALQPGRQEGGGSTMSSEGGHNLSLCLGAESGDAEPPPPPPPPPPGEPAPVLAVPRYLPPLPTPPVLPERTAGPDDPPVEVSPRRRGTDELPPPPLPLPPAGQEVSAAGDSGEGPRHLPEVSVPEAAARKGGPGEPEAGAGGEGERRGAGDQPETRSVCSSRSSSSGGGDQRAGHQHQHHQPICKICFQGAEQVRPLPGRLPLSMVQHHGQRALPFGLWGPAF</sequence>
<evidence type="ECO:0000313" key="3">
    <source>
        <dbReference type="Proteomes" id="UP000335636"/>
    </source>
</evidence>
<gene>
    <name evidence="2" type="ORF">MONAX_5E013318</name>
</gene>
<feature type="compositionally biased region" description="Low complexity" evidence="1">
    <location>
        <begin position="58"/>
        <end position="68"/>
    </location>
</feature>
<reference evidence="2" key="1">
    <citation type="submission" date="2019-04" db="EMBL/GenBank/DDBJ databases">
        <authorList>
            <person name="Alioto T."/>
            <person name="Alioto T."/>
        </authorList>
    </citation>
    <scope>NUCLEOTIDE SEQUENCE [LARGE SCALE GENOMIC DNA]</scope>
</reference>
<feature type="compositionally biased region" description="Pro residues" evidence="1">
    <location>
        <begin position="191"/>
        <end position="201"/>
    </location>
</feature>
<feature type="region of interest" description="Disordered" evidence="1">
    <location>
        <begin position="1"/>
        <end position="313"/>
    </location>
</feature>
<evidence type="ECO:0000313" key="2">
    <source>
        <dbReference type="EMBL" id="VTJ63052.1"/>
    </source>
</evidence>
<dbReference type="Proteomes" id="UP000335636">
    <property type="component" value="Unassembled WGS sequence"/>
</dbReference>
<comment type="caution">
    <text evidence="2">The sequence shown here is derived from an EMBL/GenBank/DDBJ whole genome shotgun (WGS) entry which is preliminary data.</text>
</comment>
<feature type="compositionally biased region" description="Pro residues" evidence="1">
    <location>
        <begin position="108"/>
        <end position="121"/>
    </location>
</feature>
<proteinExistence type="predicted"/>
<dbReference type="EMBL" id="CABDUW010000217">
    <property type="protein sequence ID" value="VTJ63052.1"/>
    <property type="molecule type" value="Genomic_DNA"/>
</dbReference>
<feature type="non-terminal residue" evidence="2">
    <location>
        <position position="1"/>
    </location>
</feature>
<feature type="compositionally biased region" description="Pro residues" evidence="1">
    <location>
        <begin position="225"/>
        <end position="234"/>
    </location>
</feature>